<dbReference type="PANTHER" id="PTHR43130">
    <property type="entry name" value="ARAC-FAMILY TRANSCRIPTIONAL REGULATOR"/>
    <property type="match status" value="1"/>
</dbReference>
<feature type="domain" description="DJ-1/PfpI" evidence="2">
    <location>
        <begin position="65"/>
        <end position="204"/>
    </location>
</feature>
<accession>A0A0C3QPB3</accession>
<dbReference type="PANTHER" id="PTHR43130:SF15">
    <property type="entry name" value="THIJ_PFPI FAMILY PROTEIN (AFU_ORTHOLOGUE AFUA_5G14240)"/>
    <property type="match status" value="1"/>
</dbReference>
<dbReference type="STRING" id="1051891.A0A0C3QPB3"/>
<dbReference type="CDD" id="cd03139">
    <property type="entry name" value="GATase1_PfpI_2"/>
    <property type="match status" value="1"/>
</dbReference>
<dbReference type="AlphaFoldDB" id="A0A0C3QPB3"/>
<dbReference type="Proteomes" id="UP000054248">
    <property type="component" value="Unassembled WGS sequence"/>
</dbReference>
<proteinExistence type="predicted"/>
<dbReference type="EMBL" id="KN822986">
    <property type="protein sequence ID" value="KIO29129.1"/>
    <property type="molecule type" value="Genomic_DNA"/>
</dbReference>
<feature type="chain" id="PRO_5002177539" description="DJ-1/PfpI domain-containing protein" evidence="1">
    <location>
        <begin position="20"/>
        <end position="253"/>
    </location>
</feature>
<protein>
    <recommendedName>
        <fullName evidence="2">DJ-1/PfpI domain-containing protein</fullName>
    </recommendedName>
</protein>
<dbReference type="Gene3D" id="3.40.50.880">
    <property type="match status" value="1"/>
</dbReference>
<dbReference type="SUPFAM" id="SSF52317">
    <property type="entry name" value="Class I glutamine amidotransferase-like"/>
    <property type="match status" value="1"/>
</dbReference>
<dbReference type="OrthoDB" id="543156at2759"/>
<dbReference type="InterPro" id="IPR002818">
    <property type="entry name" value="DJ-1/PfpI"/>
</dbReference>
<keyword evidence="4" id="KW-1185">Reference proteome</keyword>
<dbReference type="InterPro" id="IPR052158">
    <property type="entry name" value="INH-QAR"/>
</dbReference>
<keyword evidence="1" id="KW-0732">Signal</keyword>
<organism evidence="3 4">
    <name type="scientific">Tulasnella calospora MUT 4182</name>
    <dbReference type="NCBI Taxonomy" id="1051891"/>
    <lineage>
        <taxon>Eukaryota</taxon>
        <taxon>Fungi</taxon>
        <taxon>Dikarya</taxon>
        <taxon>Basidiomycota</taxon>
        <taxon>Agaricomycotina</taxon>
        <taxon>Agaricomycetes</taxon>
        <taxon>Cantharellales</taxon>
        <taxon>Tulasnellaceae</taxon>
        <taxon>Tulasnella</taxon>
    </lineage>
</organism>
<reference evidence="3 4" key="1">
    <citation type="submission" date="2014-04" db="EMBL/GenBank/DDBJ databases">
        <authorList>
            <consortium name="DOE Joint Genome Institute"/>
            <person name="Kuo A."/>
            <person name="Girlanda M."/>
            <person name="Perotto S."/>
            <person name="Kohler A."/>
            <person name="Nagy L.G."/>
            <person name="Floudas D."/>
            <person name="Copeland A."/>
            <person name="Barry K.W."/>
            <person name="Cichocki N."/>
            <person name="Veneault-Fourrey C."/>
            <person name="LaButti K."/>
            <person name="Lindquist E.A."/>
            <person name="Lipzen A."/>
            <person name="Lundell T."/>
            <person name="Morin E."/>
            <person name="Murat C."/>
            <person name="Sun H."/>
            <person name="Tunlid A."/>
            <person name="Henrissat B."/>
            <person name="Grigoriev I.V."/>
            <person name="Hibbett D.S."/>
            <person name="Martin F."/>
            <person name="Nordberg H.P."/>
            <person name="Cantor M.N."/>
            <person name="Hua S.X."/>
        </authorList>
    </citation>
    <scope>NUCLEOTIDE SEQUENCE [LARGE SCALE GENOMIC DNA]</scope>
    <source>
        <strain evidence="3 4">MUT 4182</strain>
    </source>
</reference>
<reference evidence="4" key="2">
    <citation type="submission" date="2015-01" db="EMBL/GenBank/DDBJ databases">
        <title>Evolutionary Origins and Diversification of the Mycorrhizal Mutualists.</title>
        <authorList>
            <consortium name="DOE Joint Genome Institute"/>
            <consortium name="Mycorrhizal Genomics Consortium"/>
            <person name="Kohler A."/>
            <person name="Kuo A."/>
            <person name="Nagy L.G."/>
            <person name="Floudas D."/>
            <person name="Copeland A."/>
            <person name="Barry K.W."/>
            <person name="Cichocki N."/>
            <person name="Veneault-Fourrey C."/>
            <person name="LaButti K."/>
            <person name="Lindquist E.A."/>
            <person name="Lipzen A."/>
            <person name="Lundell T."/>
            <person name="Morin E."/>
            <person name="Murat C."/>
            <person name="Riley R."/>
            <person name="Ohm R."/>
            <person name="Sun H."/>
            <person name="Tunlid A."/>
            <person name="Henrissat B."/>
            <person name="Grigoriev I.V."/>
            <person name="Hibbett D.S."/>
            <person name="Martin F."/>
        </authorList>
    </citation>
    <scope>NUCLEOTIDE SEQUENCE [LARGE SCALE GENOMIC DNA]</scope>
    <source>
        <strain evidence="4">MUT 4182</strain>
    </source>
</reference>
<dbReference type="InterPro" id="IPR029062">
    <property type="entry name" value="Class_I_gatase-like"/>
</dbReference>
<dbReference type="HOGENOM" id="CLU_000445_44_8_1"/>
<sequence>MQLLHTLAVVLTGALAVSAGKSKPKPKPIPLKWGVLAFPRYVGLDAYGPLELLNIVAFNTPNMTLSIVAETMDPVPAHISNSAGALTWVKPTYTIDQDPELDVLLIPGGQGSRVAYNNTRIINYIKRTYPKLKYITSVCSGAQLLAKAGILNGKRATTNKFSWAELTASGPGVNWVPCARWVVDGNIWTSSGIAAGIDMAHAFTKTVYKNETLADRAANILEVEIHKDPNWDPFCEIWNTTSGGIPKTMTMSM</sequence>
<evidence type="ECO:0000259" key="2">
    <source>
        <dbReference type="Pfam" id="PF01965"/>
    </source>
</evidence>
<feature type="signal peptide" evidence="1">
    <location>
        <begin position="1"/>
        <end position="19"/>
    </location>
</feature>
<dbReference type="Pfam" id="PF01965">
    <property type="entry name" value="DJ-1_PfpI"/>
    <property type="match status" value="1"/>
</dbReference>
<name>A0A0C3QPB3_9AGAM</name>
<evidence type="ECO:0000313" key="4">
    <source>
        <dbReference type="Proteomes" id="UP000054248"/>
    </source>
</evidence>
<evidence type="ECO:0000313" key="3">
    <source>
        <dbReference type="EMBL" id="KIO29129.1"/>
    </source>
</evidence>
<gene>
    <name evidence="3" type="ORF">M407DRAFT_21702</name>
</gene>
<evidence type="ECO:0000256" key="1">
    <source>
        <dbReference type="SAM" id="SignalP"/>
    </source>
</evidence>